<dbReference type="Gene3D" id="3.40.50.1010">
    <property type="entry name" value="5'-nuclease"/>
    <property type="match status" value="1"/>
</dbReference>
<evidence type="ECO:0000313" key="5">
    <source>
        <dbReference type="EMBL" id="PIU99730.1"/>
    </source>
</evidence>
<dbReference type="SMART" id="SM00279">
    <property type="entry name" value="HhH2"/>
    <property type="match status" value="1"/>
</dbReference>
<dbReference type="SMART" id="SM00475">
    <property type="entry name" value="53EXOc"/>
    <property type="match status" value="1"/>
</dbReference>
<dbReference type="PANTHER" id="PTHR42646">
    <property type="entry name" value="FLAP ENDONUCLEASE XNI"/>
    <property type="match status" value="1"/>
</dbReference>
<dbReference type="GO" id="GO:0008409">
    <property type="term" value="F:5'-3' exonuclease activity"/>
    <property type="evidence" value="ECO:0007669"/>
    <property type="project" value="InterPro"/>
</dbReference>
<dbReference type="InterPro" id="IPR002421">
    <property type="entry name" value="5-3_exonuclease"/>
</dbReference>
<evidence type="ECO:0000256" key="1">
    <source>
        <dbReference type="ARBA" id="ARBA00022722"/>
    </source>
</evidence>
<dbReference type="Pfam" id="PF02739">
    <property type="entry name" value="5_3_exonuc_N"/>
    <property type="match status" value="1"/>
</dbReference>
<gene>
    <name evidence="5" type="ORF">COS58_00750</name>
</gene>
<evidence type="ECO:0000256" key="3">
    <source>
        <dbReference type="ARBA" id="ARBA00023125"/>
    </source>
</evidence>
<dbReference type="InterPro" id="IPR008918">
    <property type="entry name" value="HhH2"/>
</dbReference>
<dbReference type="InterPro" id="IPR038969">
    <property type="entry name" value="FEN"/>
</dbReference>
<accession>A0A2M7B9F7</accession>
<evidence type="ECO:0000313" key="6">
    <source>
        <dbReference type="Proteomes" id="UP000228561"/>
    </source>
</evidence>
<feature type="domain" description="5'-3' exonuclease" evidence="4">
    <location>
        <begin position="10"/>
        <end position="279"/>
    </location>
</feature>
<dbReference type="InterPro" id="IPR029060">
    <property type="entry name" value="PIN-like_dom_sf"/>
</dbReference>
<evidence type="ECO:0000256" key="2">
    <source>
        <dbReference type="ARBA" id="ARBA00022801"/>
    </source>
</evidence>
<keyword evidence="3" id="KW-0238">DNA-binding</keyword>
<dbReference type="InterPro" id="IPR020046">
    <property type="entry name" value="5-3_exonucl_a-hlix_arch_N"/>
</dbReference>
<dbReference type="Pfam" id="PF01367">
    <property type="entry name" value="5_3_exonuc"/>
    <property type="match status" value="1"/>
</dbReference>
<dbReference type="EMBL" id="PEVG01000007">
    <property type="protein sequence ID" value="PIU99730.1"/>
    <property type="molecule type" value="Genomic_DNA"/>
</dbReference>
<dbReference type="Proteomes" id="UP000228561">
    <property type="component" value="Unassembled WGS sequence"/>
</dbReference>
<reference evidence="6" key="1">
    <citation type="submission" date="2017-09" db="EMBL/GenBank/DDBJ databases">
        <title>Depth-based differentiation of microbial function through sediment-hosted aquifers and enrichment of novel symbionts in the deep terrestrial subsurface.</title>
        <authorList>
            <person name="Probst A.J."/>
            <person name="Ladd B."/>
            <person name="Jarett J.K."/>
            <person name="Geller-Mcgrath D.E."/>
            <person name="Sieber C.M.K."/>
            <person name="Emerson J.B."/>
            <person name="Anantharaman K."/>
            <person name="Thomas B.C."/>
            <person name="Malmstrom R."/>
            <person name="Stieglmeier M."/>
            <person name="Klingl A."/>
            <person name="Woyke T."/>
            <person name="Ryan C.M."/>
            <person name="Banfield J.F."/>
        </authorList>
    </citation>
    <scope>NUCLEOTIDE SEQUENCE [LARGE SCALE GENOMIC DNA]</scope>
</reference>
<dbReference type="GO" id="GO:0003677">
    <property type="term" value="F:DNA binding"/>
    <property type="evidence" value="ECO:0007669"/>
    <property type="project" value="UniProtKB-KW"/>
</dbReference>
<dbReference type="InterPro" id="IPR020045">
    <property type="entry name" value="DNA_polI_H3TH"/>
</dbReference>
<dbReference type="InterPro" id="IPR036279">
    <property type="entry name" value="5-3_exonuclease_C_sf"/>
</dbReference>
<keyword evidence="2" id="KW-0378">Hydrolase</keyword>
<dbReference type="FunFam" id="1.10.150.20:FF:000003">
    <property type="entry name" value="DNA polymerase I"/>
    <property type="match status" value="1"/>
</dbReference>
<dbReference type="GO" id="GO:0017108">
    <property type="term" value="F:5'-flap endonuclease activity"/>
    <property type="evidence" value="ECO:0007669"/>
    <property type="project" value="InterPro"/>
</dbReference>
<evidence type="ECO:0000259" key="4">
    <source>
        <dbReference type="SMART" id="SM00475"/>
    </source>
</evidence>
<protein>
    <recommendedName>
        <fullName evidence="4">5'-3' exonuclease domain-containing protein</fullName>
    </recommendedName>
</protein>
<proteinExistence type="predicted"/>
<keyword evidence="1" id="KW-0540">Nuclease</keyword>
<dbReference type="Gene3D" id="1.10.150.20">
    <property type="entry name" value="5' to 3' exonuclease, C-terminal subdomain"/>
    <property type="match status" value="1"/>
</dbReference>
<dbReference type="SUPFAM" id="SSF47807">
    <property type="entry name" value="5' to 3' exonuclease, C-terminal subdomain"/>
    <property type="match status" value="1"/>
</dbReference>
<organism evidence="5 6">
    <name type="scientific">Candidatus Tagabacteria bacterium CG03_land_8_20_14_0_80_41_22</name>
    <dbReference type="NCBI Taxonomy" id="1975020"/>
    <lineage>
        <taxon>Bacteria</taxon>
        <taxon>Candidatus Tagaibacteriota</taxon>
    </lineage>
</organism>
<dbReference type="GO" id="GO:0033567">
    <property type="term" value="P:DNA replication, Okazaki fragment processing"/>
    <property type="evidence" value="ECO:0007669"/>
    <property type="project" value="InterPro"/>
</dbReference>
<dbReference type="CDD" id="cd09898">
    <property type="entry name" value="H3TH_53EXO"/>
    <property type="match status" value="1"/>
</dbReference>
<dbReference type="CDD" id="cd09859">
    <property type="entry name" value="PIN_53EXO"/>
    <property type="match status" value="1"/>
</dbReference>
<name>A0A2M7B9F7_9BACT</name>
<comment type="caution">
    <text evidence="5">The sequence shown here is derived from an EMBL/GenBank/DDBJ whole genome shotgun (WGS) entry which is preliminary data.</text>
</comment>
<dbReference type="PANTHER" id="PTHR42646:SF2">
    <property type="entry name" value="5'-3' EXONUCLEASE FAMILY PROTEIN"/>
    <property type="match status" value="1"/>
</dbReference>
<dbReference type="AlphaFoldDB" id="A0A2M7B9F7"/>
<dbReference type="SUPFAM" id="SSF88723">
    <property type="entry name" value="PIN domain-like"/>
    <property type="match status" value="1"/>
</dbReference>
<sequence>MFDNDKEKRKKLVLLDAHALLHRSFHALPPFTSPSGEPTGAVYGFTSMILRIMREIKPDYLAACYDLPEQTFRHLAYKEYKIQRPKMADELIGQIEKSRDILEAFKIPLYQFPGFEADDALGTIVEKTKNEKDLQVIIASGDLDVLQLARDDEVVVYFLSKGIKEIVFYDEERVKQRFGFLPELLPDFKGLKGDASDHIIGVPGIGEKTAGELIQKFGSLESIYKKIKESENELIEAGIKARTINLLKEKEKEAFFSRDLAKIRRDAPIPFDLSGATWKEAYDPEKIRFLFEKLGFKSLIPRLPS</sequence>